<proteinExistence type="predicted"/>
<dbReference type="HOGENOM" id="CLU_2439648_0_0_0"/>
<dbReference type="Proteomes" id="UP000001369">
    <property type="component" value="Chromosome"/>
</dbReference>
<dbReference type="AlphaFoldDB" id="C1DVK4"/>
<protein>
    <submittedName>
        <fullName evidence="1">Uncharacterized protein</fullName>
    </submittedName>
</protein>
<accession>C1DVK4</accession>
<dbReference type="EMBL" id="CP001229">
    <property type="protein sequence ID" value="ACN98946.1"/>
    <property type="molecule type" value="Genomic_DNA"/>
</dbReference>
<dbReference type="RefSeq" id="WP_012674266.1">
    <property type="nucleotide sequence ID" value="NC_012438.1"/>
</dbReference>
<reference evidence="1 2" key="1">
    <citation type="journal article" date="2009" name="J. Bacteriol.">
        <title>Complete and draft genome sequences of six members of the Aquificales.</title>
        <authorList>
            <person name="Reysenbach A.L."/>
            <person name="Hamamura N."/>
            <person name="Podar M."/>
            <person name="Griffiths E."/>
            <person name="Ferreira S."/>
            <person name="Hochstein R."/>
            <person name="Heidelberg J."/>
            <person name="Johnson J."/>
            <person name="Mead D."/>
            <person name="Pohorille A."/>
            <person name="Sarmiento M."/>
            <person name="Schweighofer K."/>
            <person name="Seshadri R."/>
            <person name="Voytek M.A."/>
        </authorList>
    </citation>
    <scope>NUCLEOTIDE SEQUENCE [LARGE SCALE GENOMIC DNA]</scope>
    <source>
        <strain evidence="2">Az-Fu1 / DSM 15241 / OCM 825</strain>
    </source>
</reference>
<name>C1DVK4_SULAA</name>
<keyword evidence="2" id="KW-1185">Reference proteome</keyword>
<dbReference type="OrthoDB" id="9872488at2"/>
<gene>
    <name evidence="1" type="ordered locus">SULAZ_1170</name>
</gene>
<evidence type="ECO:0000313" key="2">
    <source>
        <dbReference type="Proteomes" id="UP000001369"/>
    </source>
</evidence>
<organism evidence="1 2">
    <name type="scientific">Sulfurihydrogenibium azorense (strain DSM 15241 / OCM 825 / Az-Fu1)</name>
    <dbReference type="NCBI Taxonomy" id="204536"/>
    <lineage>
        <taxon>Bacteria</taxon>
        <taxon>Pseudomonadati</taxon>
        <taxon>Aquificota</taxon>
        <taxon>Aquificia</taxon>
        <taxon>Aquificales</taxon>
        <taxon>Hydrogenothermaceae</taxon>
        <taxon>Sulfurihydrogenibium</taxon>
    </lineage>
</organism>
<dbReference type="KEGG" id="saf:SULAZ_1170"/>
<evidence type="ECO:0000313" key="1">
    <source>
        <dbReference type="EMBL" id="ACN98946.1"/>
    </source>
</evidence>
<sequence length="90" mass="10620">MAKIKEIQLITKLLNELIKIKGIENIELINIPDDVEADVGLRIRLRNNYDWIEVNHKISDIIWALFEKTGEYITVYREFDNSVDKIVESF</sequence>